<comment type="caution">
    <text evidence="2">The sequence shown here is derived from an EMBL/GenBank/DDBJ whole genome shotgun (WGS) entry which is preliminary data.</text>
</comment>
<dbReference type="InterPro" id="IPR012349">
    <property type="entry name" value="Split_barrel_FMN-bd"/>
</dbReference>
<dbReference type="Gene3D" id="2.30.110.10">
    <property type="entry name" value="Electron Transport, Fmn-binding Protein, Chain A"/>
    <property type="match status" value="1"/>
</dbReference>
<dbReference type="EMBL" id="BAAARJ010000007">
    <property type="protein sequence ID" value="GAA2610228.1"/>
    <property type="molecule type" value="Genomic_DNA"/>
</dbReference>
<dbReference type="Pfam" id="PF12900">
    <property type="entry name" value="Pyridox_ox_2"/>
    <property type="match status" value="1"/>
</dbReference>
<evidence type="ECO:0008006" key="4">
    <source>
        <dbReference type="Google" id="ProtNLM"/>
    </source>
</evidence>
<protein>
    <recommendedName>
        <fullName evidence="4">Pyridoxamine 5'-phosphate oxidase family protein</fullName>
    </recommendedName>
</protein>
<feature type="region of interest" description="Disordered" evidence="1">
    <location>
        <begin position="128"/>
        <end position="219"/>
    </location>
</feature>
<keyword evidence="3" id="KW-1185">Reference proteome</keyword>
<dbReference type="InterPro" id="IPR024747">
    <property type="entry name" value="Pyridox_Oxase-rel"/>
</dbReference>
<dbReference type="SUPFAM" id="SSF50475">
    <property type="entry name" value="FMN-binding split barrel"/>
    <property type="match status" value="1"/>
</dbReference>
<sequence length="219" mass="23490">MGMPPDPEREEALTLLPSIRYGRVAMSKHALPFVTVARHIVDGESVLIRIHRGFEYHSALDGNVVAFEAGNVESGAPEVWSVQFVGQARLIVPSEEQLGCFGPLTERADGQRFDPAYLRIDPEFVTVHRLSGVPGPPGRSRHGPGDTRGPDDSFAPDDTRPPRVPPQHTRSSEAPSGQASGQASRQASGRAPVQPSGEPSSRTSRQASGQSQNADRTAS</sequence>
<name>A0ABP6CD64_9ACTN</name>
<feature type="compositionally biased region" description="Polar residues" evidence="1">
    <location>
        <begin position="197"/>
        <end position="219"/>
    </location>
</feature>
<evidence type="ECO:0000313" key="3">
    <source>
        <dbReference type="Proteomes" id="UP001501447"/>
    </source>
</evidence>
<feature type="compositionally biased region" description="Basic and acidic residues" evidence="1">
    <location>
        <begin position="143"/>
        <end position="161"/>
    </location>
</feature>
<feature type="compositionally biased region" description="Polar residues" evidence="1">
    <location>
        <begin position="168"/>
        <end position="187"/>
    </location>
</feature>
<reference evidence="3" key="1">
    <citation type="journal article" date="2019" name="Int. J. Syst. Evol. Microbiol.">
        <title>The Global Catalogue of Microorganisms (GCM) 10K type strain sequencing project: providing services to taxonomists for standard genome sequencing and annotation.</title>
        <authorList>
            <consortium name="The Broad Institute Genomics Platform"/>
            <consortium name="The Broad Institute Genome Sequencing Center for Infectious Disease"/>
            <person name="Wu L."/>
            <person name="Ma J."/>
        </authorList>
    </citation>
    <scope>NUCLEOTIDE SEQUENCE [LARGE SCALE GENOMIC DNA]</scope>
    <source>
        <strain evidence="3">JCM 16373</strain>
    </source>
</reference>
<organism evidence="2 3">
    <name type="scientific">Streptomyces axinellae</name>
    <dbReference type="NCBI Taxonomy" id="552788"/>
    <lineage>
        <taxon>Bacteria</taxon>
        <taxon>Bacillati</taxon>
        <taxon>Actinomycetota</taxon>
        <taxon>Actinomycetes</taxon>
        <taxon>Kitasatosporales</taxon>
        <taxon>Streptomycetaceae</taxon>
        <taxon>Streptomyces</taxon>
    </lineage>
</organism>
<evidence type="ECO:0000313" key="2">
    <source>
        <dbReference type="EMBL" id="GAA2610228.1"/>
    </source>
</evidence>
<evidence type="ECO:0000256" key="1">
    <source>
        <dbReference type="SAM" id="MobiDB-lite"/>
    </source>
</evidence>
<accession>A0ABP6CD64</accession>
<proteinExistence type="predicted"/>
<gene>
    <name evidence="2" type="ORF">GCM10009863_24760</name>
</gene>
<dbReference type="Proteomes" id="UP001501447">
    <property type="component" value="Unassembled WGS sequence"/>
</dbReference>